<accession>A0A1L4BLV8</accession>
<feature type="domain" description="HTH cro/C1-type" evidence="4">
    <location>
        <begin position="37"/>
        <end position="90"/>
    </location>
</feature>
<dbReference type="NCBIfam" id="NF041265">
    <property type="entry name" value="NadS"/>
    <property type="match status" value="1"/>
</dbReference>
<proteinExistence type="predicted"/>
<dbReference type="InterPro" id="IPR001387">
    <property type="entry name" value="Cro/C1-type_HTH"/>
</dbReference>
<dbReference type="PANTHER" id="PTHR36511">
    <property type="entry name" value="MERR FAMILY BACTERIAL REGULATORY PROTEIN"/>
    <property type="match status" value="1"/>
</dbReference>
<dbReference type="InterPro" id="IPR010982">
    <property type="entry name" value="Lambda_DNA-bd_dom_sf"/>
</dbReference>
<dbReference type="SUPFAM" id="SSF47413">
    <property type="entry name" value="lambda repressor-like DNA-binding domains"/>
    <property type="match status" value="1"/>
</dbReference>
<dbReference type="PANTHER" id="PTHR36511:SF3">
    <property type="entry name" value="ANTITOXIN HIGA-2"/>
    <property type="match status" value="1"/>
</dbReference>
<geneLocation type="plasmid" evidence="5">
    <name>pTy031_01</name>
</geneLocation>
<gene>
    <name evidence="5" type="primary">higA-2</name>
</gene>
<evidence type="ECO:0000256" key="3">
    <source>
        <dbReference type="ARBA" id="ARBA00023163"/>
    </source>
</evidence>
<dbReference type="InterPro" id="IPR032758">
    <property type="entry name" value="MqsA/HigA-2"/>
</dbReference>
<evidence type="ECO:0000256" key="2">
    <source>
        <dbReference type="ARBA" id="ARBA00023125"/>
    </source>
</evidence>
<name>A0A1L4BLV8_SALTI</name>
<dbReference type="EMBL" id="KX833210">
    <property type="protein sequence ID" value="API82922.1"/>
    <property type="molecule type" value="Genomic_DNA"/>
</dbReference>
<dbReference type="RefSeq" id="WP_001708475.1">
    <property type="nucleotide sequence ID" value="NZ_KX833210.1"/>
</dbReference>
<protein>
    <submittedName>
        <fullName evidence="5">Antitoxin igA-2</fullName>
    </submittedName>
</protein>
<evidence type="ECO:0000313" key="5">
    <source>
        <dbReference type="EMBL" id="API82922.1"/>
    </source>
</evidence>
<dbReference type="Pfam" id="PF15731">
    <property type="entry name" value="MqsA_antitoxin"/>
    <property type="match status" value="1"/>
</dbReference>
<evidence type="ECO:0000259" key="4">
    <source>
        <dbReference type="PROSITE" id="PS50943"/>
    </source>
</evidence>
<dbReference type="AlphaFoldDB" id="A0A1L4BLV8"/>
<dbReference type="InterPro" id="IPR052359">
    <property type="entry name" value="HTH-type_reg/antitoxin"/>
</dbReference>
<dbReference type="Gene3D" id="1.10.260.40">
    <property type="entry name" value="lambda repressor-like DNA-binding domains"/>
    <property type="match status" value="1"/>
</dbReference>
<dbReference type="SMART" id="SM00530">
    <property type="entry name" value="HTH_XRE"/>
    <property type="match status" value="1"/>
</dbReference>
<sequence>MRKELFDDLIASAKEAVEIHQGLREPARVTRFERPDVKAIRAKVHMKQDDFASLIGVSSSLVQSWEQGLRTPAGAALKLLRVIERKPEFVQELREA</sequence>
<evidence type="ECO:0000256" key="1">
    <source>
        <dbReference type="ARBA" id="ARBA00023015"/>
    </source>
</evidence>
<organism evidence="5">
    <name type="scientific">Salmonella typhi</name>
    <dbReference type="NCBI Taxonomy" id="90370"/>
    <lineage>
        <taxon>Bacteria</taxon>
        <taxon>Pseudomonadati</taxon>
        <taxon>Pseudomonadota</taxon>
        <taxon>Gammaproteobacteria</taxon>
        <taxon>Enterobacterales</taxon>
        <taxon>Enterobacteriaceae</taxon>
        <taxon>Salmonella</taxon>
    </lineage>
</organism>
<keyword evidence="2" id="KW-0238">DNA-binding</keyword>
<keyword evidence="1" id="KW-0805">Transcription regulation</keyword>
<reference evidence="5" key="1">
    <citation type="submission" date="2016-09" db="EMBL/GenBank/DDBJ databases">
        <title>Whole genome sequence analysis of Salmonella Typhi isolated in Thailand before and after the introduction of a national immunization program.</title>
        <authorList>
            <person name="Dyson Z.A."/>
            <person name="Thanh D.P."/>
            <person name="Bodhidatta L."/>
            <person name="Mason C.J."/>
            <person name="Rabaa M.A."/>
            <person name="Vinh P.V."/>
            <person name="Thanh T.H."/>
            <person name="Thwaites G.E."/>
            <person name="Baker S."/>
            <person name="Holt K.E."/>
        </authorList>
    </citation>
    <scope>NUCLEOTIDE SEQUENCE</scope>
    <source>
        <strain evidence="5">Salmonella Typhi Ty031 plasmid pTy031_01</strain>
        <plasmid evidence="5">pTy031_01</plasmid>
    </source>
</reference>
<dbReference type="GO" id="GO:0003677">
    <property type="term" value="F:DNA binding"/>
    <property type="evidence" value="ECO:0007669"/>
    <property type="project" value="UniProtKB-KW"/>
</dbReference>
<keyword evidence="5" id="KW-0614">Plasmid</keyword>
<dbReference type="PROSITE" id="PS50943">
    <property type="entry name" value="HTH_CROC1"/>
    <property type="match status" value="1"/>
</dbReference>
<dbReference type="CDD" id="cd00093">
    <property type="entry name" value="HTH_XRE"/>
    <property type="match status" value="1"/>
</dbReference>
<dbReference type="InterPro" id="IPR047761">
    <property type="entry name" value="NadS-like"/>
</dbReference>
<keyword evidence="3" id="KW-0804">Transcription</keyword>